<evidence type="ECO:0000256" key="1">
    <source>
        <dbReference type="SAM" id="MobiDB-lite"/>
    </source>
</evidence>
<dbReference type="EMBL" id="VDFC01000004">
    <property type="protein sequence ID" value="KAA0943008.1"/>
    <property type="molecule type" value="Genomic_DNA"/>
</dbReference>
<organism evidence="2 3">
    <name type="scientific">Streptomyces apricus</name>
    <dbReference type="NCBI Taxonomy" id="1828112"/>
    <lineage>
        <taxon>Bacteria</taxon>
        <taxon>Bacillati</taxon>
        <taxon>Actinomycetota</taxon>
        <taxon>Actinomycetes</taxon>
        <taxon>Kitasatosporales</taxon>
        <taxon>Streptomycetaceae</taxon>
        <taxon>Streptomyces</taxon>
    </lineage>
</organism>
<keyword evidence="3" id="KW-1185">Reference proteome</keyword>
<sequence>MPAPPVKDSAVKDQTVATPNDNGMPTPPADDATGPQLDNGMPTPPAPDDVLAMDNGMPSPPAQGLDGGK</sequence>
<reference evidence="2 3" key="1">
    <citation type="submission" date="2019-05" db="EMBL/GenBank/DDBJ databases">
        <authorList>
            <person name="Hariharan J."/>
            <person name="Choudoir M.J."/>
            <person name="Diebold P."/>
            <person name="Panke-Buisse K."/>
            <person name="Buckley D.H."/>
        </authorList>
    </citation>
    <scope>NUCLEOTIDE SEQUENCE [LARGE SCALE GENOMIC DNA]</scope>
    <source>
        <strain evidence="2 3">SUN51</strain>
    </source>
</reference>
<dbReference type="AlphaFoldDB" id="A0A5B0BLE5"/>
<name>A0A5B0BLE5_9ACTN</name>
<dbReference type="Proteomes" id="UP000324965">
    <property type="component" value="Unassembled WGS sequence"/>
</dbReference>
<protein>
    <recommendedName>
        <fullName evidence="4">Sigma-like protein</fullName>
    </recommendedName>
</protein>
<feature type="region of interest" description="Disordered" evidence="1">
    <location>
        <begin position="1"/>
        <end position="69"/>
    </location>
</feature>
<evidence type="ECO:0000313" key="2">
    <source>
        <dbReference type="EMBL" id="KAA0943008.1"/>
    </source>
</evidence>
<proteinExistence type="predicted"/>
<gene>
    <name evidence="2" type="ORF">FGF04_00845</name>
</gene>
<accession>A0A5B0BLE5</accession>
<evidence type="ECO:0008006" key="4">
    <source>
        <dbReference type="Google" id="ProtNLM"/>
    </source>
</evidence>
<comment type="caution">
    <text evidence="2">The sequence shown here is derived from an EMBL/GenBank/DDBJ whole genome shotgun (WGS) entry which is preliminary data.</text>
</comment>
<evidence type="ECO:0000313" key="3">
    <source>
        <dbReference type="Proteomes" id="UP000324965"/>
    </source>
</evidence>